<reference evidence="2 3" key="1">
    <citation type="journal article" date="2014" name="PLoS Genet.">
        <title>Phylogenetically driven sequencing of extremely halophilic archaea reveals strategies for static and dynamic osmo-response.</title>
        <authorList>
            <person name="Becker E.A."/>
            <person name="Seitzer P.M."/>
            <person name="Tritt A."/>
            <person name="Larsen D."/>
            <person name="Krusor M."/>
            <person name="Yao A.I."/>
            <person name="Wu D."/>
            <person name="Madern D."/>
            <person name="Eisen J.A."/>
            <person name="Darling A.E."/>
            <person name="Facciotti M.T."/>
        </authorList>
    </citation>
    <scope>NUCLEOTIDE SEQUENCE [LARGE SCALE GENOMIC DNA]</scope>
    <source>
        <strain evidence="2 3">ATCC BAA-1513</strain>
    </source>
</reference>
<feature type="region of interest" description="Disordered" evidence="1">
    <location>
        <begin position="120"/>
        <end position="140"/>
    </location>
</feature>
<gene>
    <name evidence="2" type="ORF">C453_01170</name>
</gene>
<evidence type="ECO:0000256" key="1">
    <source>
        <dbReference type="SAM" id="MobiDB-lite"/>
    </source>
</evidence>
<protein>
    <submittedName>
        <fullName evidence="2">Uncharacterized protein</fullName>
    </submittedName>
</protein>
<dbReference type="Proteomes" id="UP000011612">
    <property type="component" value="Unassembled WGS sequence"/>
</dbReference>
<comment type="caution">
    <text evidence="2">The sequence shown here is derived from an EMBL/GenBank/DDBJ whole genome shotgun (WGS) entry which is preliminary data.</text>
</comment>
<dbReference type="EMBL" id="AOLK01000005">
    <property type="protein sequence ID" value="ELZ88831.1"/>
    <property type="molecule type" value="Genomic_DNA"/>
</dbReference>
<accession>M0HWD3</accession>
<dbReference type="Gene3D" id="1.20.1480.30">
    <property type="entry name" value="Designed four-helix bundle protein"/>
    <property type="match status" value="1"/>
</dbReference>
<dbReference type="OrthoDB" id="274740at2157"/>
<evidence type="ECO:0000313" key="3">
    <source>
        <dbReference type="Proteomes" id="UP000011612"/>
    </source>
</evidence>
<proteinExistence type="predicted"/>
<organism evidence="2 3">
    <name type="scientific">Haloferax elongans ATCC BAA-1513</name>
    <dbReference type="NCBI Taxonomy" id="1230453"/>
    <lineage>
        <taxon>Archaea</taxon>
        <taxon>Methanobacteriati</taxon>
        <taxon>Methanobacteriota</taxon>
        <taxon>Stenosarchaea group</taxon>
        <taxon>Halobacteria</taxon>
        <taxon>Halobacteriales</taxon>
        <taxon>Haloferacaceae</taxon>
        <taxon>Haloferax</taxon>
    </lineage>
</organism>
<sequence>MDKILQELDWKSQEVLLALYEQDGEGNTTEIRKLTGLESNDTILYRLRNVLEPADLIKTEQPPSETARPEPKIARLTERGWEATERLVDTRERTYDLGEKVEKLTADLRSVTETVRDLESAVEEDASGGDEQSVSHEIESSKLREITTRLDSLTEDVSAIEARVDHIENGRFGGWSDTKQQEFESLWDGYVVFKHFLENEVEPVVDGELADYQTDSE</sequence>
<name>M0HWD3_HALEO</name>
<keyword evidence="3" id="KW-1185">Reference proteome</keyword>
<dbReference type="RefSeq" id="WP_008322150.1">
    <property type="nucleotide sequence ID" value="NZ_AOLK01000005.1"/>
</dbReference>
<dbReference type="AlphaFoldDB" id="M0HWD3"/>
<evidence type="ECO:0000313" key="2">
    <source>
        <dbReference type="EMBL" id="ELZ88831.1"/>
    </source>
</evidence>
<dbReference type="PATRIC" id="fig|1230453.4.peg.206"/>